<gene>
    <name evidence="1" type="ORF">F8C82_08400</name>
</gene>
<keyword evidence="2" id="KW-1185">Reference proteome</keyword>
<evidence type="ECO:0000313" key="2">
    <source>
        <dbReference type="Proteomes" id="UP000484164"/>
    </source>
</evidence>
<proteinExistence type="predicted"/>
<evidence type="ECO:0000313" key="1">
    <source>
        <dbReference type="EMBL" id="KAB2815710.1"/>
    </source>
</evidence>
<dbReference type="OrthoDB" id="1003648at2"/>
<accession>A0A6L3ZDG0</accession>
<comment type="caution">
    <text evidence="1">The sequence shown here is derived from an EMBL/GenBank/DDBJ whole genome shotgun (WGS) entry which is preliminary data.</text>
</comment>
<dbReference type="RefSeq" id="WP_151693140.1">
    <property type="nucleotide sequence ID" value="NZ_BMGX01000001.1"/>
</dbReference>
<name>A0A6L3ZDG0_9FLAO</name>
<protein>
    <submittedName>
        <fullName evidence="1">Uncharacterized protein</fullName>
    </submittedName>
</protein>
<sequence length="235" mass="27167">MEETPQCNPKIIELLSTKSSTKQLVFRQTKEMFALLKKCLQEIADQLNNQICNVDSSVVVDYVDRGEYEAEIRFSGDVIIFQMHTNVFTFDKTHGIWKNSYVREDSMRAYFGMINMFNFLSDSLKYNRLGDVGHLIGRVFVNKDKHFFVEGKRQFGYQFNNVAGDVLDEDKLKKIVEMSLIYALDFDLTTPDFNLNREVTVHQIQAMSSDLKSSTSKKLGFRFKSNIETNASKKS</sequence>
<dbReference type="Proteomes" id="UP000484164">
    <property type="component" value="Unassembled WGS sequence"/>
</dbReference>
<organism evidence="1 2">
    <name type="scientific">Phaeocystidibacter marisrubri</name>
    <dbReference type="NCBI Taxonomy" id="1577780"/>
    <lineage>
        <taxon>Bacteria</taxon>
        <taxon>Pseudomonadati</taxon>
        <taxon>Bacteroidota</taxon>
        <taxon>Flavobacteriia</taxon>
        <taxon>Flavobacteriales</taxon>
        <taxon>Phaeocystidibacteraceae</taxon>
        <taxon>Phaeocystidibacter</taxon>
    </lineage>
</organism>
<reference evidence="1 2" key="1">
    <citation type="submission" date="2019-10" db="EMBL/GenBank/DDBJ databases">
        <title>Genome sequence of Phaeocystidibacter marisrubri JCM30614 (type strain).</title>
        <authorList>
            <person name="Bowman J.P."/>
        </authorList>
    </citation>
    <scope>NUCLEOTIDE SEQUENCE [LARGE SCALE GENOMIC DNA]</scope>
    <source>
        <strain evidence="1 2">JCM 30614</strain>
    </source>
</reference>
<dbReference type="EMBL" id="WBVQ01000002">
    <property type="protein sequence ID" value="KAB2815710.1"/>
    <property type="molecule type" value="Genomic_DNA"/>
</dbReference>
<dbReference type="AlphaFoldDB" id="A0A6L3ZDG0"/>